<keyword evidence="6 7" id="KW-0472">Membrane</keyword>
<evidence type="ECO:0000256" key="5">
    <source>
        <dbReference type="ARBA" id="ARBA00022989"/>
    </source>
</evidence>
<dbReference type="InterPro" id="IPR050256">
    <property type="entry name" value="Glycosyltransferase_2"/>
</dbReference>
<dbReference type="InterPro" id="IPR029044">
    <property type="entry name" value="Nucleotide-diphossugar_trans"/>
</dbReference>
<keyword evidence="2" id="KW-0328">Glycosyltransferase</keyword>
<dbReference type="GO" id="GO:0016757">
    <property type="term" value="F:glycosyltransferase activity"/>
    <property type="evidence" value="ECO:0007669"/>
    <property type="project" value="UniProtKB-KW"/>
</dbReference>
<organism evidence="9">
    <name type="scientific">hydrothermal vent metagenome</name>
    <dbReference type="NCBI Taxonomy" id="652676"/>
    <lineage>
        <taxon>unclassified sequences</taxon>
        <taxon>metagenomes</taxon>
        <taxon>ecological metagenomes</taxon>
    </lineage>
</organism>
<evidence type="ECO:0000256" key="2">
    <source>
        <dbReference type="ARBA" id="ARBA00022676"/>
    </source>
</evidence>
<dbReference type="Pfam" id="PF00535">
    <property type="entry name" value="Glycos_transf_2"/>
    <property type="match status" value="1"/>
</dbReference>
<evidence type="ECO:0000256" key="4">
    <source>
        <dbReference type="ARBA" id="ARBA00022692"/>
    </source>
</evidence>
<dbReference type="Gene3D" id="3.90.550.10">
    <property type="entry name" value="Spore Coat Polysaccharide Biosynthesis Protein SpsA, Chain A"/>
    <property type="match status" value="1"/>
</dbReference>
<sequence>MKSGLVKSPKLALVIPCYNEEEIIVETIEKTNIFLKELIDTNKVSEDSFIKFVDDGSVDSTWEIISSNATKYDLTTAIKLSKNEGHQNALIAGMESVADRCDCIVTLDADLQQDMNAIYEMLERYQEGYEVVLGIRTDRSSDTLFKKMTALGYYKIMQLMGVDIDTNHADYRLLSNRALKFILQLKERNIFLRGAVKLIGLKSTKVYFKTRDRVAGESKYPLSKMLSFAWNGITSFSVFPLKMITVVGFIIFVLSIAATLHSLYIVIFTDEAVPGWASTVLPIYFIGGIQLLSIGIIGEYLGKVYIESKSRPRYFIEEELK</sequence>
<dbReference type="GO" id="GO:0005886">
    <property type="term" value="C:plasma membrane"/>
    <property type="evidence" value="ECO:0007669"/>
    <property type="project" value="TreeGrafter"/>
</dbReference>
<dbReference type="InterPro" id="IPR001173">
    <property type="entry name" value="Glyco_trans_2-like"/>
</dbReference>
<comment type="subcellular location">
    <subcellularLocation>
        <location evidence="1">Membrane</location>
        <topology evidence="1">Multi-pass membrane protein</topology>
    </subcellularLocation>
</comment>
<reference evidence="9" key="1">
    <citation type="submission" date="2016-10" db="EMBL/GenBank/DDBJ databases">
        <authorList>
            <person name="de Groot N.N."/>
        </authorList>
    </citation>
    <scope>NUCLEOTIDE SEQUENCE</scope>
</reference>
<feature type="transmembrane region" description="Helical" evidence="7">
    <location>
        <begin position="279"/>
        <end position="301"/>
    </location>
</feature>
<accession>A0A1W1B9M3</accession>
<protein>
    <submittedName>
        <fullName evidence="9">Glycosyltransferase</fullName>
    </submittedName>
</protein>
<evidence type="ECO:0000259" key="8">
    <source>
        <dbReference type="Pfam" id="PF00535"/>
    </source>
</evidence>
<gene>
    <name evidence="9" type="ORF">MNB_SV-6-1408</name>
</gene>
<dbReference type="CDD" id="cd04187">
    <property type="entry name" value="DPM1_like_bac"/>
    <property type="match status" value="1"/>
</dbReference>
<evidence type="ECO:0000256" key="1">
    <source>
        <dbReference type="ARBA" id="ARBA00004141"/>
    </source>
</evidence>
<evidence type="ECO:0000256" key="6">
    <source>
        <dbReference type="ARBA" id="ARBA00023136"/>
    </source>
</evidence>
<keyword evidence="4 7" id="KW-0812">Transmembrane</keyword>
<feature type="transmembrane region" description="Helical" evidence="7">
    <location>
        <begin position="243"/>
        <end position="267"/>
    </location>
</feature>
<dbReference type="PANTHER" id="PTHR48090">
    <property type="entry name" value="UNDECAPRENYL-PHOSPHATE 4-DEOXY-4-FORMAMIDO-L-ARABINOSE TRANSFERASE-RELATED"/>
    <property type="match status" value="1"/>
</dbReference>
<evidence type="ECO:0000256" key="3">
    <source>
        <dbReference type="ARBA" id="ARBA00022679"/>
    </source>
</evidence>
<name>A0A1W1B9M3_9ZZZZ</name>
<evidence type="ECO:0000313" key="9">
    <source>
        <dbReference type="EMBL" id="SFV50236.1"/>
    </source>
</evidence>
<keyword evidence="3 9" id="KW-0808">Transferase</keyword>
<dbReference type="PANTHER" id="PTHR48090:SF1">
    <property type="entry name" value="PROPHAGE BACTOPRENOL GLUCOSYL TRANSFERASE HOMOLOG"/>
    <property type="match status" value="1"/>
</dbReference>
<evidence type="ECO:0000256" key="7">
    <source>
        <dbReference type="SAM" id="Phobius"/>
    </source>
</evidence>
<dbReference type="EMBL" id="FPHC01000008">
    <property type="protein sequence ID" value="SFV50236.1"/>
    <property type="molecule type" value="Genomic_DNA"/>
</dbReference>
<feature type="domain" description="Glycosyltransferase 2-like" evidence="8">
    <location>
        <begin position="13"/>
        <end position="180"/>
    </location>
</feature>
<proteinExistence type="predicted"/>
<dbReference type="SUPFAM" id="SSF53448">
    <property type="entry name" value="Nucleotide-diphospho-sugar transferases"/>
    <property type="match status" value="1"/>
</dbReference>
<dbReference type="AlphaFoldDB" id="A0A1W1B9M3"/>
<keyword evidence="5 7" id="KW-1133">Transmembrane helix</keyword>